<evidence type="ECO:0000313" key="2">
    <source>
        <dbReference type="EMBL" id="MED6110347.1"/>
    </source>
</evidence>
<gene>
    <name evidence="2" type="ORF">PIB30_041917</name>
</gene>
<comment type="caution">
    <text evidence="2">The sequence shown here is derived from an EMBL/GenBank/DDBJ whole genome shotgun (WGS) entry which is preliminary data.</text>
</comment>
<dbReference type="PANTHER" id="PTHR33912:SF5">
    <property type="entry name" value="F22G5.17"/>
    <property type="match status" value="1"/>
</dbReference>
<organism evidence="2 3">
    <name type="scientific">Stylosanthes scabra</name>
    <dbReference type="NCBI Taxonomy" id="79078"/>
    <lineage>
        <taxon>Eukaryota</taxon>
        <taxon>Viridiplantae</taxon>
        <taxon>Streptophyta</taxon>
        <taxon>Embryophyta</taxon>
        <taxon>Tracheophyta</taxon>
        <taxon>Spermatophyta</taxon>
        <taxon>Magnoliopsida</taxon>
        <taxon>eudicotyledons</taxon>
        <taxon>Gunneridae</taxon>
        <taxon>Pentapetalae</taxon>
        <taxon>rosids</taxon>
        <taxon>fabids</taxon>
        <taxon>Fabales</taxon>
        <taxon>Fabaceae</taxon>
        <taxon>Papilionoideae</taxon>
        <taxon>50 kb inversion clade</taxon>
        <taxon>dalbergioids sensu lato</taxon>
        <taxon>Dalbergieae</taxon>
        <taxon>Pterocarpus clade</taxon>
        <taxon>Stylosanthes</taxon>
    </lineage>
</organism>
<dbReference type="Proteomes" id="UP001341840">
    <property type="component" value="Unassembled WGS sequence"/>
</dbReference>
<feature type="compositionally biased region" description="Polar residues" evidence="1">
    <location>
        <begin position="92"/>
        <end position="115"/>
    </location>
</feature>
<dbReference type="PANTHER" id="PTHR33912">
    <property type="entry name" value="OS01G0939400 PROTEIN"/>
    <property type="match status" value="1"/>
</dbReference>
<keyword evidence="3" id="KW-1185">Reference proteome</keyword>
<dbReference type="EMBL" id="JASCZI010000235">
    <property type="protein sequence ID" value="MED6110347.1"/>
    <property type="molecule type" value="Genomic_DNA"/>
</dbReference>
<sequence>MQLDKEDFMEAESSSQTFVMDNREKNNNMMMIKRGKAGGGCPTRLQMHAPASLEIDKVIGSRPANPFSEASNAIPLLSPLILSQDTAAKQWIESSHNNNGSSNDEVKRNSSSSTGWEHPALASFPEPNLCNVFQKQCVFVNHGQ</sequence>
<reference evidence="2 3" key="1">
    <citation type="journal article" date="2023" name="Plants (Basel)">
        <title>Bridging the Gap: Combining Genomics and Transcriptomics Approaches to Understand Stylosanthes scabra, an Orphan Legume from the Brazilian Caatinga.</title>
        <authorList>
            <person name="Ferreira-Neto J.R.C."/>
            <person name="da Silva M.D."/>
            <person name="Binneck E."/>
            <person name="de Melo N.F."/>
            <person name="da Silva R.H."/>
            <person name="de Melo A.L.T.M."/>
            <person name="Pandolfi V."/>
            <person name="Bustamante F.O."/>
            <person name="Brasileiro-Vidal A.C."/>
            <person name="Benko-Iseppon A.M."/>
        </authorList>
    </citation>
    <scope>NUCLEOTIDE SEQUENCE [LARGE SCALE GENOMIC DNA]</scope>
    <source>
        <tissue evidence="2">Leaves</tissue>
    </source>
</reference>
<feature type="region of interest" description="Disordered" evidence="1">
    <location>
        <begin position="92"/>
        <end position="119"/>
    </location>
</feature>
<protein>
    <submittedName>
        <fullName evidence="2">Uncharacterized protein</fullName>
    </submittedName>
</protein>
<dbReference type="InterPro" id="IPR040381">
    <property type="entry name" value="At4g14450-like"/>
</dbReference>
<accession>A0ABU6QF57</accession>
<evidence type="ECO:0000313" key="3">
    <source>
        <dbReference type="Proteomes" id="UP001341840"/>
    </source>
</evidence>
<evidence type="ECO:0000256" key="1">
    <source>
        <dbReference type="SAM" id="MobiDB-lite"/>
    </source>
</evidence>
<name>A0ABU6QF57_9FABA</name>
<proteinExistence type="predicted"/>